<dbReference type="Proteomes" id="UP000178372">
    <property type="component" value="Unassembled WGS sequence"/>
</dbReference>
<feature type="transmembrane region" description="Helical" evidence="10">
    <location>
        <begin position="57"/>
        <end position="76"/>
    </location>
</feature>
<evidence type="ECO:0000256" key="6">
    <source>
        <dbReference type="ARBA" id="ARBA00023002"/>
    </source>
</evidence>
<evidence type="ECO:0000259" key="11">
    <source>
        <dbReference type="SMART" id="SM00756"/>
    </source>
</evidence>
<evidence type="ECO:0000256" key="1">
    <source>
        <dbReference type="ARBA" id="ARBA00004141"/>
    </source>
</evidence>
<organism evidence="12 13">
    <name type="scientific">Candidatus Roizmanbacteria bacterium RIFCSPHIGHO2_01_FULL_39_12b</name>
    <dbReference type="NCBI Taxonomy" id="1802030"/>
    <lineage>
        <taxon>Bacteria</taxon>
        <taxon>Candidatus Roizmaniibacteriota</taxon>
    </lineage>
</organism>
<protein>
    <recommendedName>
        <fullName evidence="11">Vitamin K epoxide reductase domain-containing protein</fullName>
    </recommendedName>
</protein>
<evidence type="ECO:0000256" key="2">
    <source>
        <dbReference type="ARBA" id="ARBA00006214"/>
    </source>
</evidence>
<dbReference type="GO" id="GO:0016020">
    <property type="term" value="C:membrane"/>
    <property type="evidence" value="ECO:0007669"/>
    <property type="project" value="UniProtKB-SubCell"/>
</dbReference>
<comment type="similarity">
    <text evidence="2">Belongs to the VKOR family.</text>
</comment>
<reference evidence="12 13" key="1">
    <citation type="journal article" date="2016" name="Nat. Commun.">
        <title>Thousands of microbial genomes shed light on interconnected biogeochemical processes in an aquifer system.</title>
        <authorList>
            <person name="Anantharaman K."/>
            <person name="Brown C.T."/>
            <person name="Hug L.A."/>
            <person name="Sharon I."/>
            <person name="Castelle C.J."/>
            <person name="Probst A.J."/>
            <person name="Thomas B.C."/>
            <person name="Singh A."/>
            <person name="Wilkins M.J."/>
            <person name="Karaoz U."/>
            <person name="Brodie E.L."/>
            <person name="Williams K.H."/>
            <person name="Hubbard S.S."/>
            <person name="Banfield J.F."/>
        </authorList>
    </citation>
    <scope>NUCLEOTIDE SEQUENCE [LARGE SCALE GENOMIC DNA]</scope>
</reference>
<evidence type="ECO:0000256" key="7">
    <source>
        <dbReference type="ARBA" id="ARBA00023136"/>
    </source>
</evidence>
<dbReference type="Pfam" id="PF07884">
    <property type="entry name" value="VKOR"/>
    <property type="match status" value="1"/>
</dbReference>
<dbReference type="AlphaFoldDB" id="A0A1F7GC24"/>
<evidence type="ECO:0000256" key="4">
    <source>
        <dbReference type="ARBA" id="ARBA00022719"/>
    </source>
</evidence>
<gene>
    <name evidence="12" type="ORF">A2690_01800</name>
</gene>
<accession>A0A1F7GC24</accession>
<dbReference type="InterPro" id="IPR012932">
    <property type="entry name" value="VKOR"/>
</dbReference>
<dbReference type="Gene3D" id="1.20.1440.130">
    <property type="entry name" value="VKOR domain"/>
    <property type="match status" value="1"/>
</dbReference>
<keyword evidence="9" id="KW-0676">Redox-active center</keyword>
<comment type="caution">
    <text evidence="12">The sequence shown here is derived from an EMBL/GenBank/DDBJ whole genome shotgun (WGS) entry which is preliminary data.</text>
</comment>
<keyword evidence="7 10" id="KW-0472">Membrane</keyword>
<feature type="transmembrane region" description="Helical" evidence="10">
    <location>
        <begin position="7"/>
        <end position="26"/>
    </location>
</feature>
<evidence type="ECO:0000313" key="13">
    <source>
        <dbReference type="Proteomes" id="UP000178372"/>
    </source>
</evidence>
<evidence type="ECO:0000313" key="12">
    <source>
        <dbReference type="EMBL" id="OGK16152.1"/>
    </source>
</evidence>
<proteinExistence type="inferred from homology"/>
<dbReference type="EMBL" id="MFZF01000020">
    <property type="protein sequence ID" value="OGK16152.1"/>
    <property type="molecule type" value="Genomic_DNA"/>
</dbReference>
<name>A0A1F7GC24_9BACT</name>
<keyword evidence="8" id="KW-1015">Disulfide bond</keyword>
<evidence type="ECO:0000256" key="3">
    <source>
        <dbReference type="ARBA" id="ARBA00022692"/>
    </source>
</evidence>
<evidence type="ECO:0000256" key="9">
    <source>
        <dbReference type="ARBA" id="ARBA00023284"/>
    </source>
</evidence>
<evidence type="ECO:0000256" key="8">
    <source>
        <dbReference type="ARBA" id="ARBA00023157"/>
    </source>
</evidence>
<keyword evidence="4" id="KW-0874">Quinone</keyword>
<dbReference type="GO" id="GO:0016491">
    <property type="term" value="F:oxidoreductase activity"/>
    <property type="evidence" value="ECO:0007669"/>
    <property type="project" value="UniProtKB-KW"/>
</dbReference>
<dbReference type="SMART" id="SM00756">
    <property type="entry name" value="VKc"/>
    <property type="match status" value="1"/>
</dbReference>
<feature type="transmembrane region" description="Helical" evidence="10">
    <location>
        <begin position="83"/>
        <end position="100"/>
    </location>
</feature>
<evidence type="ECO:0000256" key="5">
    <source>
        <dbReference type="ARBA" id="ARBA00022989"/>
    </source>
</evidence>
<comment type="subcellular location">
    <subcellularLocation>
        <location evidence="1">Membrane</location>
        <topology evidence="1">Multi-pass membrane protein</topology>
    </subcellularLocation>
</comment>
<dbReference type="InterPro" id="IPR038354">
    <property type="entry name" value="VKOR_sf"/>
</dbReference>
<feature type="domain" description="Vitamin K epoxide reductase" evidence="11">
    <location>
        <begin position="3"/>
        <end position="131"/>
    </location>
</feature>
<feature type="transmembrane region" description="Helical" evidence="10">
    <location>
        <begin position="106"/>
        <end position="130"/>
    </location>
</feature>
<keyword evidence="3 10" id="KW-0812">Transmembrane</keyword>
<keyword evidence="5 10" id="KW-1133">Transmembrane helix</keyword>
<evidence type="ECO:0000256" key="10">
    <source>
        <dbReference type="SAM" id="Phobius"/>
    </source>
</evidence>
<dbReference type="GO" id="GO:0048038">
    <property type="term" value="F:quinone binding"/>
    <property type="evidence" value="ECO:0007669"/>
    <property type="project" value="UniProtKB-KW"/>
</dbReference>
<sequence length="139" mass="15741">MSKGRIFLIVKIFAVIGLILSSYLLWQQFFRPAFQPCNINSFINCDAIVSGPVAKTFGISTPLYGFIGYIIILFAVFTRRIRLLLFMATFGLIFCLWLAYIELFVLKVICPICIGCQLVIASIFSLAVMINRNKDVKNQ</sequence>
<keyword evidence="6" id="KW-0560">Oxidoreductase</keyword>